<reference evidence="1 2" key="1">
    <citation type="journal article" date="2019" name="Commun. Biol.">
        <title>The bagworm genome reveals a unique fibroin gene that provides high tensile strength.</title>
        <authorList>
            <person name="Kono N."/>
            <person name="Nakamura H."/>
            <person name="Ohtoshi R."/>
            <person name="Tomita M."/>
            <person name="Numata K."/>
            <person name="Arakawa K."/>
        </authorList>
    </citation>
    <scope>NUCLEOTIDE SEQUENCE [LARGE SCALE GENOMIC DNA]</scope>
</reference>
<evidence type="ECO:0000313" key="1">
    <source>
        <dbReference type="EMBL" id="GBP07656.1"/>
    </source>
</evidence>
<keyword evidence="2" id="KW-1185">Reference proteome</keyword>
<accession>A0A4C1T0D2</accession>
<dbReference type="EMBL" id="BGZK01000027">
    <property type="protein sequence ID" value="GBP07656.1"/>
    <property type="molecule type" value="Genomic_DNA"/>
</dbReference>
<dbReference type="Proteomes" id="UP000299102">
    <property type="component" value="Unassembled WGS sequence"/>
</dbReference>
<organism evidence="1 2">
    <name type="scientific">Eumeta variegata</name>
    <name type="common">Bagworm moth</name>
    <name type="synonym">Eumeta japonica</name>
    <dbReference type="NCBI Taxonomy" id="151549"/>
    <lineage>
        <taxon>Eukaryota</taxon>
        <taxon>Metazoa</taxon>
        <taxon>Ecdysozoa</taxon>
        <taxon>Arthropoda</taxon>
        <taxon>Hexapoda</taxon>
        <taxon>Insecta</taxon>
        <taxon>Pterygota</taxon>
        <taxon>Neoptera</taxon>
        <taxon>Endopterygota</taxon>
        <taxon>Lepidoptera</taxon>
        <taxon>Glossata</taxon>
        <taxon>Ditrysia</taxon>
        <taxon>Tineoidea</taxon>
        <taxon>Psychidae</taxon>
        <taxon>Oiketicinae</taxon>
        <taxon>Eumeta</taxon>
    </lineage>
</organism>
<comment type="caution">
    <text evidence="1">The sequence shown here is derived from an EMBL/GenBank/DDBJ whole genome shotgun (WGS) entry which is preliminary data.</text>
</comment>
<proteinExistence type="predicted"/>
<evidence type="ECO:0000313" key="2">
    <source>
        <dbReference type="Proteomes" id="UP000299102"/>
    </source>
</evidence>
<dbReference type="AlphaFoldDB" id="A0A4C1T0D2"/>
<protein>
    <submittedName>
        <fullName evidence="1">Uncharacterized protein</fullName>
    </submittedName>
</protein>
<gene>
    <name evidence="1" type="ORF">EVAR_2776_1</name>
</gene>
<name>A0A4C1T0D2_EUMVA</name>
<sequence length="102" mass="11922">MQRCTFECIVLSPRVKLRQRIKLTLLPIASRSRYLLAVLFELLINLVHVRDRVSDRPVATEPLQSRDTQYNDCSMNYRGCSCNARTFFILSPESWRQCGVWA</sequence>